<evidence type="ECO:0000313" key="3">
    <source>
        <dbReference type="EnsemblMetazoa" id="CLYHEMP003659.2"/>
    </source>
</evidence>
<dbReference type="Proteomes" id="UP000594262">
    <property type="component" value="Unplaced"/>
</dbReference>
<keyword evidence="1 2" id="KW-0732">Signal</keyword>
<proteinExistence type="predicted"/>
<evidence type="ECO:0000256" key="1">
    <source>
        <dbReference type="ARBA" id="ARBA00022729"/>
    </source>
</evidence>
<dbReference type="SUPFAM" id="SSF63707">
    <property type="entry name" value="Ganglioside M2 (gm2) activator"/>
    <property type="match status" value="1"/>
</dbReference>
<dbReference type="InterPro" id="IPR028996">
    <property type="entry name" value="GM2-AP"/>
</dbReference>
<dbReference type="Gene3D" id="2.70.220.10">
    <property type="entry name" value="Ganglioside GM2 activator"/>
    <property type="match status" value="1"/>
</dbReference>
<keyword evidence="4" id="KW-1185">Reference proteome</keyword>
<protein>
    <recommendedName>
        <fullName evidence="5">MD-2-related lipid-recognition domain-containing protein</fullName>
    </recommendedName>
</protein>
<dbReference type="GO" id="GO:0009898">
    <property type="term" value="C:cytoplasmic side of plasma membrane"/>
    <property type="evidence" value="ECO:0007669"/>
    <property type="project" value="TreeGrafter"/>
</dbReference>
<dbReference type="OrthoDB" id="10250191at2759"/>
<accession>A0A7M5TYR2</accession>
<feature type="chain" id="PRO_5029640097" description="MD-2-related lipid-recognition domain-containing protein" evidence="2">
    <location>
        <begin position="16"/>
        <end position="170"/>
    </location>
</feature>
<dbReference type="GeneID" id="136797495"/>
<dbReference type="InterPro" id="IPR036846">
    <property type="entry name" value="GM2-AP_sf"/>
</dbReference>
<evidence type="ECO:0008006" key="5">
    <source>
        <dbReference type="Google" id="ProtNLM"/>
    </source>
</evidence>
<feature type="signal peptide" evidence="2">
    <location>
        <begin position="1"/>
        <end position="15"/>
    </location>
</feature>
<evidence type="ECO:0000313" key="4">
    <source>
        <dbReference type="Proteomes" id="UP000594262"/>
    </source>
</evidence>
<reference evidence="3" key="1">
    <citation type="submission" date="2021-01" db="UniProtKB">
        <authorList>
            <consortium name="EnsemblMetazoa"/>
        </authorList>
    </citation>
    <scope>IDENTIFICATION</scope>
</reference>
<dbReference type="GO" id="GO:0008047">
    <property type="term" value="F:enzyme activator activity"/>
    <property type="evidence" value="ECO:0007669"/>
    <property type="project" value="InterPro"/>
</dbReference>
<dbReference type="PANTHER" id="PTHR17357">
    <property type="entry name" value="GM2 GANGLIOSIDE ACTIVATOR PROTEIN"/>
    <property type="match status" value="1"/>
</dbReference>
<dbReference type="GO" id="GO:0006689">
    <property type="term" value="P:ganglioside catabolic process"/>
    <property type="evidence" value="ECO:0007669"/>
    <property type="project" value="InterPro"/>
</dbReference>
<sequence>MYFIILFVILHLSNAITLKNCDKDAPIQLSLTQAPKQLPIQNNATLHISAGVQIKNYTVPRNIRVEVDVSKKILFWVKIPCFGCDFSLSCDKMPEICMVNDFCKDCSVNVRNIKVRMPADIEQQLPRFLPNFVINGHYWARLRLINKDKPKETVACIEVETDVKSHAKKK</sequence>
<dbReference type="GO" id="GO:0005319">
    <property type="term" value="F:lipid transporter activity"/>
    <property type="evidence" value="ECO:0007669"/>
    <property type="project" value="TreeGrafter"/>
</dbReference>
<dbReference type="AlphaFoldDB" id="A0A7M5TYR2"/>
<dbReference type="PANTHER" id="PTHR17357:SF0">
    <property type="entry name" value="GANGLIOSIDE GM2 ACTIVATOR"/>
    <property type="match status" value="1"/>
</dbReference>
<evidence type="ECO:0000256" key="2">
    <source>
        <dbReference type="SAM" id="SignalP"/>
    </source>
</evidence>
<dbReference type="EnsemblMetazoa" id="CLYHEMT003659.2">
    <property type="protein sequence ID" value="CLYHEMP003659.2"/>
    <property type="gene ID" value="CLYHEMG003659"/>
</dbReference>
<name>A0A7M5TYR2_9CNID</name>
<organism evidence="3 4">
    <name type="scientific">Clytia hemisphaerica</name>
    <dbReference type="NCBI Taxonomy" id="252671"/>
    <lineage>
        <taxon>Eukaryota</taxon>
        <taxon>Metazoa</taxon>
        <taxon>Cnidaria</taxon>
        <taxon>Hydrozoa</taxon>
        <taxon>Hydroidolina</taxon>
        <taxon>Leptothecata</taxon>
        <taxon>Obeliida</taxon>
        <taxon>Clytiidae</taxon>
        <taxon>Clytia</taxon>
    </lineage>
</organism>
<dbReference type="RefSeq" id="XP_066910172.1">
    <property type="nucleotide sequence ID" value="XM_067054071.1"/>
</dbReference>